<feature type="transmembrane region" description="Helical" evidence="6">
    <location>
        <begin position="21"/>
        <end position="38"/>
    </location>
</feature>
<feature type="transmembrane region" description="Helical" evidence="6">
    <location>
        <begin position="58"/>
        <end position="81"/>
    </location>
</feature>
<dbReference type="SUPFAM" id="SSF103473">
    <property type="entry name" value="MFS general substrate transporter"/>
    <property type="match status" value="1"/>
</dbReference>
<evidence type="ECO:0000313" key="7">
    <source>
        <dbReference type="EMBL" id="KAJ2005087.1"/>
    </source>
</evidence>
<accession>A0A9W8EIQ7</accession>
<feature type="transmembrane region" description="Helical" evidence="6">
    <location>
        <begin position="305"/>
        <end position="329"/>
    </location>
</feature>
<evidence type="ECO:0000313" key="8">
    <source>
        <dbReference type="Proteomes" id="UP001150907"/>
    </source>
</evidence>
<dbReference type="PANTHER" id="PTHR19432">
    <property type="entry name" value="SUGAR TRANSPORTER"/>
    <property type="match status" value="1"/>
</dbReference>
<keyword evidence="3 6" id="KW-0812">Transmembrane</keyword>
<dbReference type="GO" id="GO:0005886">
    <property type="term" value="C:plasma membrane"/>
    <property type="evidence" value="ECO:0007669"/>
    <property type="project" value="TreeGrafter"/>
</dbReference>
<feature type="transmembrane region" description="Helical" evidence="6">
    <location>
        <begin position="362"/>
        <end position="389"/>
    </location>
</feature>
<comment type="subcellular location">
    <subcellularLocation>
        <location evidence="1">Membrane</location>
        <topology evidence="1">Multi-pass membrane protein</topology>
    </subcellularLocation>
</comment>
<keyword evidence="2" id="KW-0813">Transport</keyword>
<gene>
    <name evidence="7" type="ORF">H4R26_002134</name>
</gene>
<feature type="transmembrane region" description="Helical" evidence="6">
    <location>
        <begin position="395"/>
        <end position="414"/>
    </location>
</feature>
<evidence type="ECO:0008006" key="9">
    <source>
        <dbReference type="Google" id="ProtNLM"/>
    </source>
</evidence>
<dbReference type="Pfam" id="PF13347">
    <property type="entry name" value="MFS_2"/>
    <property type="match status" value="1"/>
</dbReference>
<keyword evidence="4 6" id="KW-1133">Transmembrane helix</keyword>
<organism evidence="7 8">
    <name type="scientific">Coemansia thaxteri</name>
    <dbReference type="NCBI Taxonomy" id="2663907"/>
    <lineage>
        <taxon>Eukaryota</taxon>
        <taxon>Fungi</taxon>
        <taxon>Fungi incertae sedis</taxon>
        <taxon>Zoopagomycota</taxon>
        <taxon>Kickxellomycotina</taxon>
        <taxon>Kickxellomycetes</taxon>
        <taxon>Kickxellales</taxon>
        <taxon>Kickxellaceae</taxon>
        <taxon>Coemansia</taxon>
    </lineage>
</organism>
<feature type="transmembrane region" description="Helical" evidence="6">
    <location>
        <begin position="534"/>
        <end position="552"/>
    </location>
</feature>
<feature type="transmembrane region" description="Helical" evidence="6">
    <location>
        <begin position="170"/>
        <end position="192"/>
    </location>
</feature>
<evidence type="ECO:0000256" key="5">
    <source>
        <dbReference type="ARBA" id="ARBA00023136"/>
    </source>
</evidence>
<dbReference type="InterPro" id="IPR036259">
    <property type="entry name" value="MFS_trans_sf"/>
</dbReference>
<dbReference type="OrthoDB" id="28755at2759"/>
<dbReference type="GO" id="GO:0008506">
    <property type="term" value="F:sucrose:proton symporter activity"/>
    <property type="evidence" value="ECO:0007669"/>
    <property type="project" value="TreeGrafter"/>
</dbReference>
<name>A0A9W8EIQ7_9FUNG</name>
<dbReference type="Proteomes" id="UP001150907">
    <property type="component" value="Unassembled WGS sequence"/>
</dbReference>
<feature type="transmembrane region" description="Helical" evidence="6">
    <location>
        <begin position="263"/>
        <end position="285"/>
    </location>
</feature>
<reference evidence="7" key="1">
    <citation type="submission" date="2022-07" db="EMBL/GenBank/DDBJ databases">
        <title>Phylogenomic reconstructions and comparative analyses of Kickxellomycotina fungi.</title>
        <authorList>
            <person name="Reynolds N.K."/>
            <person name="Stajich J.E."/>
            <person name="Barry K."/>
            <person name="Grigoriev I.V."/>
            <person name="Crous P."/>
            <person name="Smith M.E."/>
        </authorList>
    </citation>
    <scope>NUCLEOTIDE SEQUENCE</scope>
    <source>
        <strain evidence="7">IMI 214461</strain>
    </source>
</reference>
<feature type="transmembrane region" description="Helical" evidence="6">
    <location>
        <begin position="198"/>
        <end position="218"/>
    </location>
</feature>
<evidence type="ECO:0000256" key="1">
    <source>
        <dbReference type="ARBA" id="ARBA00004141"/>
    </source>
</evidence>
<comment type="caution">
    <text evidence="7">The sequence shown here is derived from an EMBL/GenBank/DDBJ whole genome shotgun (WGS) entry which is preliminary data.</text>
</comment>
<proteinExistence type="predicted"/>
<evidence type="ECO:0000256" key="2">
    <source>
        <dbReference type="ARBA" id="ARBA00022448"/>
    </source>
</evidence>
<protein>
    <recommendedName>
        <fullName evidence="9">MFS general substrate transporter</fullName>
    </recommendedName>
</protein>
<sequence length="558" mass="60346">MDHVGVARSGRQPRPVRVAGLAQYLALTIALGGLQFVWSVETGFGTLYLLSLGMRKSLVSLVWLAGPLSGLITQPLVGALSDSCTSRLGRRRPYIIGSTICVVMCLFIIGWTRELVGDRPAMVVWLAVVAFYVLDFAINCIQASLRALIVDSLPASLQDAGTAWASRMIGIGNTVGYLMGFLDLARLLPFLGSSHMQVLTSIASLVLALTVAITCYYTPETPIARLPSHLRNGSSSGLRALAAIFASIRSLPTTVRDVCRVQLFSWIGWFPFLFYGTTYVANLYVADNSGDGTGGPDLMERGTRAGSLAMFAYALSSLGFSVILPYFAYSSTAHAASRQHRASIDTQSTFGRIMQIARKVRLAASASLATIWMVSLGVFAIAMLFTFAVSTARGATWLVAVCGFCWAVTIWVPFSIIGQVISSGATSAGQPARTENRDDGYIYVEATDIAMDDLSFNTHDGQPRELFENDEAAHHYPLDSSSISAGTVLGIHNIFIVLPQFITAFVSSLIFAYFEHANRSKPEKTGGEHAHEVALVLRLGGMSSAVAVYYAWKLRRRV</sequence>
<evidence type="ECO:0000256" key="6">
    <source>
        <dbReference type="SAM" id="Phobius"/>
    </source>
</evidence>
<dbReference type="PANTHER" id="PTHR19432:SF35">
    <property type="entry name" value="SOLUTE CARRIER FAMILY 45 MEMBER 3 ISOFORM X1"/>
    <property type="match status" value="1"/>
</dbReference>
<feature type="transmembrane region" description="Helical" evidence="6">
    <location>
        <begin position="123"/>
        <end position="149"/>
    </location>
</feature>
<evidence type="ECO:0000256" key="3">
    <source>
        <dbReference type="ARBA" id="ARBA00022692"/>
    </source>
</evidence>
<feature type="transmembrane region" description="Helical" evidence="6">
    <location>
        <begin position="494"/>
        <end position="514"/>
    </location>
</feature>
<keyword evidence="8" id="KW-1185">Reference proteome</keyword>
<dbReference type="EMBL" id="JANBQF010000119">
    <property type="protein sequence ID" value="KAJ2005087.1"/>
    <property type="molecule type" value="Genomic_DNA"/>
</dbReference>
<feature type="transmembrane region" description="Helical" evidence="6">
    <location>
        <begin position="93"/>
        <end position="111"/>
    </location>
</feature>
<keyword evidence="5 6" id="KW-0472">Membrane</keyword>
<dbReference type="AlphaFoldDB" id="A0A9W8EIQ7"/>
<dbReference type="Gene3D" id="1.20.1250.20">
    <property type="entry name" value="MFS general substrate transporter like domains"/>
    <property type="match status" value="1"/>
</dbReference>
<evidence type="ECO:0000256" key="4">
    <source>
        <dbReference type="ARBA" id="ARBA00022989"/>
    </source>
</evidence>